<comment type="caution">
    <text evidence="1">The sequence shown here is derived from an EMBL/GenBank/DDBJ whole genome shotgun (WGS) entry which is preliminary data.</text>
</comment>
<accession>A0A916Z3M4</accession>
<gene>
    <name evidence="1" type="ORF">GCM10011514_41320</name>
</gene>
<organism evidence="1 2">
    <name type="scientific">Emticicia aquatilis</name>
    <dbReference type="NCBI Taxonomy" id="1537369"/>
    <lineage>
        <taxon>Bacteria</taxon>
        <taxon>Pseudomonadati</taxon>
        <taxon>Bacteroidota</taxon>
        <taxon>Cytophagia</taxon>
        <taxon>Cytophagales</taxon>
        <taxon>Leadbetterellaceae</taxon>
        <taxon>Emticicia</taxon>
    </lineage>
</organism>
<evidence type="ECO:0000313" key="2">
    <source>
        <dbReference type="Proteomes" id="UP000609064"/>
    </source>
</evidence>
<reference evidence="1" key="1">
    <citation type="journal article" date="2014" name="Int. J. Syst. Evol. Microbiol.">
        <title>Complete genome sequence of Corynebacterium casei LMG S-19264T (=DSM 44701T), isolated from a smear-ripened cheese.</title>
        <authorList>
            <consortium name="US DOE Joint Genome Institute (JGI-PGF)"/>
            <person name="Walter F."/>
            <person name="Albersmeier A."/>
            <person name="Kalinowski J."/>
            <person name="Ruckert C."/>
        </authorList>
    </citation>
    <scope>NUCLEOTIDE SEQUENCE</scope>
    <source>
        <strain evidence="1">CGMCC 1.15958</strain>
    </source>
</reference>
<dbReference type="RefSeq" id="WP_188768979.1">
    <property type="nucleotide sequence ID" value="NZ_BMKK01000010.1"/>
</dbReference>
<sequence>MTLKQINIIVIPIMFFFNNAIGQTTQRKGEIQKDTIVSLLQKEKYGKTVILFQSDKYNIKTSLDTFKENIENWVAKYPHLKEDLNLLRLIIEESNSKNEINAPSIAKNNNLLHRLEYRLSDIIQSGKCIILNKENHKVLNSIKVQTYSYHCGRFCGGGGRRFFVDDFILLQVVDWIS</sequence>
<evidence type="ECO:0000313" key="1">
    <source>
        <dbReference type="EMBL" id="GGD72957.1"/>
    </source>
</evidence>
<dbReference type="EMBL" id="BMKK01000010">
    <property type="protein sequence ID" value="GGD72957.1"/>
    <property type="molecule type" value="Genomic_DNA"/>
</dbReference>
<protein>
    <submittedName>
        <fullName evidence="1">Uncharacterized protein</fullName>
    </submittedName>
</protein>
<dbReference type="AlphaFoldDB" id="A0A916Z3M4"/>
<name>A0A916Z3M4_9BACT</name>
<keyword evidence="2" id="KW-1185">Reference proteome</keyword>
<dbReference type="Proteomes" id="UP000609064">
    <property type="component" value="Unassembled WGS sequence"/>
</dbReference>
<proteinExistence type="predicted"/>
<reference evidence="1" key="2">
    <citation type="submission" date="2020-09" db="EMBL/GenBank/DDBJ databases">
        <authorList>
            <person name="Sun Q."/>
            <person name="Zhou Y."/>
        </authorList>
    </citation>
    <scope>NUCLEOTIDE SEQUENCE</scope>
    <source>
        <strain evidence="1">CGMCC 1.15958</strain>
    </source>
</reference>